<dbReference type="SMART" id="SM00490">
    <property type="entry name" value="HELICc"/>
    <property type="match status" value="1"/>
</dbReference>
<evidence type="ECO:0000256" key="4">
    <source>
        <dbReference type="ARBA" id="ARBA00022801"/>
    </source>
</evidence>
<dbReference type="InterPro" id="IPR001650">
    <property type="entry name" value="Helicase_C-like"/>
</dbReference>
<dbReference type="SUPFAM" id="SSF52540">
    <property type="entry name" value="P-loop containing nucleoside triphosphate hydrolases"/>
    <property type="match status" value="1"/>
</dbReference>
<evidence type="ECO:0000256" key="3">
    <source>
        <dbReference type="ARBA" id="ARBA00022741"/>
    </source>
</evidence>
<dbReference type="InterPro" id="IPR027417">
    <property type="entry name" value="P-loop_NTPase"/>
</dbReference>
<feature type="compositionally biased region" description="Basic and acidic residues" evidence="12">
    <location>
        <begin position="486"/>
        <end position="498"/>
    </location>
</feature>
<evidence type="ECO:0000313" key="16">
    <source>
        <dbReference type="EMBL" id="EFR30736.1"/>
    </source>
</evidence>
<reference evidence="16 17" key="1">
    <citation type="submission" date="2010-10" db="EMBL/GenBank/DDBJ databases">
        <authorList>
            <person name="Durkin A.S."/>
            <person name="Madupu R."/>
            <person name="Torralba M."/>
            <person name="Gillis M."/>
            <person name="Methe B."/>
            <person name="Sutton G."/>
            <person name="Nelson K.E."/>
        </authorList>
    </citation>
    <scope>NUCLEOTIDE SEQUENCE [LARGE SCALE GENOMIC DNA]</scope>
    <source>
        <strain evidence="16 17">ACS-139-V-Col8</strain>
    </source>
</reference>
<dbReference type="PROSITE" id="PS51194">
    <property type="entry name" value="HELICASE_CTER"/>
    <property type="match status" value="1"/>
</dbReference>
<dbReference type="InterPro" id="IPR044742">
    <property type="entry name" value="DEAD/DEAH_RhlB"/>
</dbReference>
<dbReference type="OrthoDB" id="9805696at2"/>
<keyword evidence="2" id="KW-0963">Cytoplasm</keyword>
<dbReference type="InterPro" id="IPR050547">
    <property type="entry name" value="DEAD_box_RNA_helicases"/>
</dbReference>
<keyword evidence="17" id="KW-1185">Reference proteome</keyword>
<feature type="domain" description="DEAD-box RNA helicase Q" evidence="15">
    <location>
        <begin position="1"/>
        <end position="29"/>
    </location>
</feature>
<dbReference type="PANTHER" id="PTHR47963:SF5">
    <property type="entry name" value="DEAD-BOX ATP-DEPENDENT RNA HELICASE CSHA"/>
    <property type="match status" value="1"/>
</dbReference>
<protein>
    <recommendedName>
        <fullName evidence="9">ATP-dependent RNA helicase CshA</fullName>
        <ecNumber evidence="1">3.6.4.13</ecNumber>
    </recommendedName>
</protein>
<dbReference type="RefSeq" id="WP_006418896.1">
    <property type="nucleotide sequence ID" value="NZ_AENN01000017.1"/>
</dbReference>
<dbReference type="PROSITE" id="PS51192">
    <property type="entry name" value="HELICASE_ATP_BIND_1"/>
    <property type="match status" value="1"/>
</dbReference>
<evidence type="ECO:0000259" key="14">
    <source>
        <dbReference type="PROSITE" id="PS51194"/>
    </source>
</evidence>
<dbReference type="GO" id="GO:0005840">
    <property type="term" value="C:ribosome"/>
    <property type="evidence" value="ECO:0007669"/>
    <property type="project" value="TreeGrafter"/>
</dbReference>
<feature type="compositionally biased region" description="Basic residues" evidence="12">
    <location>
        <begin position="473"/>
        <end position="485"/>
    </location>
</feature>
<dbReference type="GO" id="GO:0016887">
    <property type="term" value="F:ATP hydrolysis activity"/>
    <property type="evidence" value="ECO:0007669"/>
    <property type="project" value="RHEA"/>
</dbReference>
<evidence type="ECO:0000256" key="1">
    <source>
        <dbReference type="ARBA" id="ARBA00012552"/>
    </source>
</evidence>
<evidence type="ECO:0000256" key="12">
    <source>
        <dbReference type="SAM" id="MobiDB-lite"/>
    </source>
</evidence>
<evidence type="ECO:0000256" key="2">
    <source>
        <dbReference type="ARBA" id="ARBA00022490"/>
    </source>
</evidence>
<feature type="region of interest" description="Disordered" evidence="12">
    <location>
        <begin position="433"/>
        <end position="526"/>
    </location>
</feature>
<dbReference type="GO" id="GO:0009409">
    <property type="term" value="P:response to cold"/>
    <property type="evidence" value="ECO:0007669"/>
    <property type="project" value="TreeGrafter"/>
</dbReference>
<dbReference type="InterPro" id="IPR000629">
    <property type="entry name" value="RNA-helicase_DEAD-box_CS"/>
</dbReference>
<evidence type="ECO:0000256" key="7">
    <source>
        <dbReference type="ARBA" id="ARBA00038437"/>
    </source>
</evidence>
<dbReference type="InterPro" id="IPR014001">
    <property type="entry name" value="Helicase_ATP-bd"/>
</dbReference>
<dbReference type="PROSITE" id="PS00039">
    <property type="entry name" value="DEAD_ATP_HELICASE"/>
    <property type="match status" value="1"/>
</dbReference>
<evidence type="ECO:0000256" key="10">
    <source>
        <dbReference type="PROSITE-ProRule" id="PRU00552"/>
    </source>
</evidence>
<dbReference type="FunFam" id="3.40.50.300:FF:000108">
    <property type="entry name" value="ATP-dependent RNA helicase RhlE"/>
    <property type="match status" value="1"/>
</dbReference>
<dbReference type="GO" id="GO:0005524">
    <property type="term" value="F:ATP binding"/>
    <property type="evidence" value="ECO:0007669"/>
    <property type="project" value="UniProtKB-KW"/>
</dbReference>
<evidence type="ECO:0000256" key="6">
    <source>
        <dbReference type="ARBA" id="ARBA00022840"/>
    </source>
</evidence>
<dbReference type="AlphaFoldDB" id="E4KQV9"/>
<evidence type="ECO:0000259" key="13">
    <source>
        <dbReference type="PROSITE" id="PS51192"/>
    </source>
</evidence>
<dbReference type="InterPro" id="IPR014014">
    <property type="entry name" value="RNA_helicase_DEAD_Q_motif"/>
</dbReference>
<dbReference type="STRING" id="908337.HMPREF9257_0669"/>
<dbReference type="PROSITE" id="PS51195">
    <property type="entry name" value="Q_MOTIF"/>
    <property type="match status" value="1"/>
</dbReference>
<dbReference type="PANTHER" id="PTHR47963">
    <property type="entry name" value="DEAD-BOX ATP-DEPENDENT RNA HELICASE 47, MITOCHONDRIAL"/>
    <property type="match status" value="1"/>
</dbReference>
<gene>
    <name evidence="16" type="primary">cshA</name>
    <name evidence="16" type="ORF">HMPREF9257_0669</name>
</gene>
<dbReference type="GO" id="GO:0005829">
    <property type="term" value="C:cytosol"/>
    <property type="evidence" value="ECO:0007669"/>
    <property type="project" value="TreeGrafter"/>
</dbReference>
<evidence type="ECO:0000256" key="9">
    <source>
        <dbReference type="ARBA" id="ARBA00067932"/>
    </source>
</evidence>
<feature type="short sequence motif" description="Q motif" evidence="10">
    <location>
        <begin position="1"/>
        <end position="29"/>
    </location>
</feature>
<dbReference type="EMBL" id="AENN01000017">
    <property type="protein sequence ID" value="EFR30736.1"/>
    <property type="molecule type" value="Genomic_DNA"/>
</dbReference>
<comment type="caution">
    <text evidence="16">The sequence shown here is derived from an EMBL/GenBank/DDBJ whole genome shotgun (WGS) entry which is preliminary data.</text>
</comment>
<sequence length="526" mass="59293">MKFSDLNLKTELIETLDELGFEEPTPIQQQAIPFVLQGRDLVGQAQTGTGKTAAFGLPMLQGLDTDHRALQALIIAPTRELAIQVHDELYSLSKGLKTKVYAVYGGYSIGKQIDRIQKLKPQVIVGTPGRLLDLMRRQIIDTSYLKTLIMDEADEMLNMGFIEDIKAIVEQTPSSRQTLMFSATMPKSVQNLAQQFLTQPAEVKIEAKHLTADLIDQYFVKCRDSEKFDILTRMLDIESPDKAIIFARTKKRVDEIGRGLSLRGYDAELIHGDVTQQKRTQVMNEFKQGRLELLVATDVAARGIDVSGVTHVYNYDIPQDPESYVHRIGRTGRAGNEGQSVTFVMESELPYLRTIESLTKNQMTPMRPPTDQEAEASQVQQLIDRLNATIADGTVDPYRATAKLLLNHYESNALVAGLLNEVINNNTEIEVQISPQKPLPRAHKEEKGRSRGRRQFDGCQRKKNTDKFAKKEKSTKKYPKNKKTGKNSDKPAGKRRENANNANKSRHIRQDGSINTNSFKIRKKDK</sequence>
<dbReference type="Proteomes" id="UP000005990">
    <property type="component" value="Unassembled WGS sequence"/>
</dbReference>
<dbReference type="GO" id="GO:0003724">
    <property type="term" value="F:RNA helicase activity"/>
    <property type="evidence" value="ECO:0007669"/>
    <property type="project" value="UniProtKB-EC"/>
</dbReference>
<dbReference type="SMART" id="SM00487">
    <property type="entry name" value="DEXDc"/>
    <property type="match status" value="1"/>
</dbReference>
<comment type="similarity">
    <text evidence="7 11">Belongs to the DEAD box helicase family.</text>
</comment>
<dbReference type="eggNOG" id="COG0513">
    <property type="taxonomic scope" value="Bacteria"/>
</dbReference>
<dbReference type="EC" id="3.6.4.13" evidence="1"/>
<keyword evidence="3 11" id="KW-0547">Nucleotide-binding</keyword>
<evidence type="ECO:0000256" key="11">
    <source>
        <dbReference type="RuleBase" id="RU000492"/>
    </source>
</evidence>
<accession>E4KQV9</accession>
<dbReference type="Pfam" id="PF00271">
    <property type="entry name" value="Helicase_C"/>
    <property type="match status" value="1"/>
</dbReference>
<comment type="catalytic activity">
    <reaction evidence="8">
        <text>ATP + H2O = ADP + phosphate + H(+)</text>
        <dbReference type="Rhea" id="RHEA:13065"/>
        <dbReference type="ChEBI" id="CHEBI:15377"/>
        <dbReference type="ChEBI" id="CHEBI:15378"/>
        <dbReference type="ChEBI" id="CHEBI:30616"/>
        <dbReference type="ChEBI" id="CHEBI:43474"/>
        <dbReference type="ChEBI" id="CHEBI:456216"/>
        <dbReference type="EC" id="3.6.4.13"/>
    </reaction>
</comment>
<feature type="domain" description="Helicase C-terminal" evidence="14">
    <location>
        <begin position="214"/>
        <end position="375"/>
    </location>
</feature>
<dbReference type="GO" id="GO:0033592">
    <property type="term" value="F:RNA strand annealing activity"/>
    <property type="evidence" value="ECO:0007669"/>
    <property type="project" value="TreeGrafter"/>
</dbReference>
<dbReference type="Gene3D" id="3.40.50.300">
    <property type="entry name" value="P-loop containing nucleotide triphosphate hydrolases"/>
    <property type="match status" value="2"/>
</dbReference>
<keyword evidence="5 11" id="KW-0347">Helicase</keyword>
<evidence type="ECO:0000259" key="15">
    <source>
        <dbReference type="PROSITE" id="PS51195"/>
    </source>
</evidence>
<name>E4KQV9_9LACT</name>
<dbReference type="InterPro" id="IPR011545">
    <property type="entry name" value="DEAD/DEAH_box_helicase_dom"/>
</dbReference>
<dbReference type="CDD" id="cd18787">
    <property type="entry name" value="SF2_C_DEAD"/>
    <property type="match status" value="1"/>
</dbReference>
<keyword evidence="6 11" id="KW-0067">ATP-binding</keyword>
<organism evidence="16 17">
    <name type="scientific">Eremococcus coleocola ACS-139-V-Col8</name>
    <dbReference type="NCBI Taxonomy" id="908337"/>
    <lineage>
        <taxon>Bacteria</taxon>
        <taxon>Bacillati</taxon>
        <taxon>Bacillota</taxon>
        <taxon>Bacilli</taxon>
        <taxon>Lactobacillales</taxon>
        <taxon>Aerococcaceae</taxon>
        <taxon>Eremococcus</taxon>
    </lineage>
</organism>
<evidence type="ECO:0000256" key="5">
    <source>
        <dbReference type="ARBA" id="ARBA00022806"/>
    </source>
</evidence>
<proteinExistence type="inferred from homology"/>
<feature type="compositionally biased region" description="Basic and acidic residues" evidence="12">
    <location>
        <begin position="442"/>
        <end position="472"/>
    </location>
</feature>
<keyword evidence="4 11" id="KW-0378">Hydrolase</keyword>
<evidence type="ECO:0000313" key="17">
    <source>
        <dbReference type="Proteomes" id="UP000005990"/>
    </source>
</evidence>
<dbReference type="Pfam" id="PF00270">
    <property type="entry name" value="DEAD"/>
    <property type="match status" value="1"/>
</dbReference>
<feature type="domain" description="Helicase ATP-binding" evidence="13">
    <location>
        <begin position="32"/>
        <end position="203"/>
    </location>
</feature>
<dbReference type="CDD" id="cd00268">
    <property type="entry name" value="DEADc"/>
    <property type="match status" value="1"/>
</dbReference>
<evidence type="ECO:0000256" key="8">
    <source>
        <dbReference type="ARBA" id="ARBA00047984"/>
    </source>
</evidence>